<dbReference type="CDD" id="cd22744">
    <property type="entry name" value="OTU"/>
    <property type="match status" value="1"/>
</dbReference>
<feature type="domain" description="OTU" evidence="2">
    <location>
        <begin position="1106"/>
        <end position="1240"/>
    </location>
</feature>
<dbReference type="PANTHER" id="PTHR34863">
    <property type="entry name" value="EXPRESSED PROTEIN"/>
    <property type="match status" value="1"/>
</dbReference>
<evidence type="ECO:0000313" key="4">
    <source>
        <dbReference type="Proteomes" id="UP000325313"/>
    </source>
</evidence>
<feature type="region of interest" description="Disordered" evidence="1">
    <location>
        <begin position="1008"/>
        <end position="1035"/>
    </location>
</feature>
<reference evidence="3 4" key="1">
    <citation type="submission" date="2019-05" db="EMBL/GenBank/DDBJ databases">
        <title>Emergence of the Ug99 lineage of the wheat stem rust pathogen through somatic hybridization.</title>
        <authorList>
            <person name="Li F."/>
            <person name="Upadhyaya N.M."/>
            <person name="Sperschneider J."/>
            <person name="Matny O."/>
            <person name="Nguyen-Phuc H."/>
            <person name="Mago R."/>
            <person name="Raley C."/>
            <person name="Miller M.E."/>
            <person name="Silverstein K.A.T."/>
            <person name="Henningsen E."/>
            <person name="Hirsch C.D."/>
            <person name="Visser B."/>
            <person name="Pretorius Z.A."/>
            <person name="Steffenson B.J."/>
            <person name="Schwessinger B."/>
            <person name="Dodds P.N."/>
            <person name="Figueroa M."/>
        </authorList>
    </citation>
    <scope>NUCLEOTIDE SEQUENCE [LARGE SCALE GENOMIC DNA]</scope>
    <source>
        <strain evidence="3 4">Ug99</strain>
    </source>
</reference>
<feature type="region of interest" description="Disordered" evidence="1">
    <location>
        <begin position="323"/>
        <end position="350"/>
    </location>
</feature>
<evidence type="ECO:0000313" key="3">
    <source>
        <dbReference type="EMBL" id="KAA1090305.1"/>
    </source>
</evidence>
<evidence type="ECO:0000259" key="2">
    <source>
        <dbReference type="PROSITE" id="PS50802"/>
    </source>
</evidence>
<accession>A0A5B0NLU7</accession>
<feature type="compositionally biased region" description="Basic and acidic residues" evidence="1">
    <location>
        <begin position="873"/>
        <end position="882"/>
    </location>
</feature>
<dbReference type="Proteomes" id="UP000325313">
    <property type="component" value="Unassembled WGS sequence"/>
</dbReference>
<gene>
    <name evidence="3" type="ORF">PGTUg99_001374</name>
</gene>
<dbReference type="Pfam" id="PF02338">
    <property type="entry name" value="OTU"/>
    <property type="match status" value="1"/>
</dbReference>
<dbReference type="PROSITE" id="PS50802">
    <property type="entry name" value="OTU"/>
    <property type="match status" value="1"/>
</dbReference>
<proteinExistence type="predicted"/>
<evidence type="ECO:0000256" key="1">
    <source>
        <dbReference type="SAM" id="MobiDB-lite"/>
    </source>
</evidence>
<feature type="compositionally biased region" description="Polar residues" evidence="1">
    <location>
        <begin position="1013"/>
        <end position="1023"/>
    </location>
</feature>
<organism evidence="3 4">
    <name type="scientific">Puccinia graminis f. sp. tritici</name>
    <dbReference type="NCBI Taxonomy" id="56615"/>
    <lineage>
        <taxon>Eukaryota</taxon>
        <taxon>Fungi</taxon>
        <taxon>Dikarya</taxon>
        <taxon>Basidiomycota</taxon>
        <taxon>Pucciniomycotina</taxon>
        <taxon>Pucciniomycetes</taxon>
        <taxon>Pucciniales</taxon>
        <taxon>Pucciniaceae</taxon>
        <taxon>Puccinia</taxon>
    </lineage>
</organism>
<dbReference type="InterPro" id="IPR003323">
    <property type="entry name" value="OTU_dom"/>
</dbReference>
<dbReference type="Gene3D" id="3.90.70.80">
    <property type="match status" value="1"/>
</dbReference>
<comment type="caution">
    <text evidence="3">The sequence shown here is derived from an EMBL/GenBank/DDBJ whole genome shotgun (WGS) entry which is preliminary data.</text>
</comment>
<feature type="region of interest" description="Disordered" evidence="1">
    <location>
        <begin position="829"/>
        <end position="886"/>
    </location>
</feature>
<sequence>MLSALPFVHCGPPHPPRLTERLGWSAVGRTGRSLATDIVNPISFTQQNLPLLGKSGSLVSVLQEITAGEAFSFNGRFLDNNQDVLQAVREQIQETIKSDAGDVYPYNPHRPYGEEFLAAFRFLCKHAAGNPHLPYGYMIFSGGSRGTDQSKTTFNEPWPPHQINVLETALDQGSNEHKDHHKKPHCDADATHQRLIVSSPKNSHSTLIDQIDKSIKSRMDDPHPKATKRKNPSDYIGFIFPDQIREMNELYGVPEVRLDVSTAHQMGNPQGRLPVGGTLEDGEVIVPPTVLDNLIMGKLLFLQQYSTTLLRCRTGSSCDDLDQSNSDIMITPPDSSINETDSSTIETDSGQGSPIILVKEEPQNLTYGNRVNAQQRSDFSTKDWLIQMEGPTITTMDLDAWNLTIEPEFLTQYLSPIASINLAHHATKIRDDEEFKDWVHVSTGGCLIRMPSVPDYKFRLLQYLRSEMNVISHISSYPQVLNTGSPVITCRMIQQALMAIGVPRIRLNSYGMKSPVALVEANLGEESLIRNPSITQFNTFDIGFTYKCDKIVLANLSRRTLGLDGYPMLLALGKGFGTVLIRPFNSPIIRIKGYPCLVHALKATSSKHMKNVPKFTNTWRARMKELRRKLKILRENDPLDLCGFRFEANVKASTFEEAKQIVIASGCLTFQHYFAPDTSEPHTNDQLQFLVIEVDDYFRYVEEILVKVEATPISLRNVSNIPINQEQRQKIIDLQNALGWNLGRFSRPTRWDHPDPWWSDWIQIERFLKKKKTMPYPYGSMVKVGGSQRLALVCNNKDNCSYSVKKSREAESLLREWIISLKFRLLPTHHRRGPRGERTNWKGPSPTPEPWEKPLHPQKPQKITRPTNQIEQEENKSKDYSRPRTRAQTRLIAEKVYEESIPKAGTARIGVKKEFVTHYRPPPKIRKETIYSFSKCRPCQPTPPPSIPIPILKYPSVKGSMHSKKKTVSLNPIKRVRVFEDISSVRESLLKSVQDDLKGVLPLKRVRRRKRSTFSPSNGSQSPLDEITKPSENCSPAEDIEENIFTEVIVLNNPNPIPQLSTPMQPWKKFMQTLSKLRVSKYGIQELPRMNIPSKQPDGLMDGWRLSHGFIKPDGSCLFRAISLWHFGEQDKQDKIRSSCWEELKSNRNTGKYWQDSDRGSWDEFLQTTLKGGDSPDDRKAWGGEDHIAPIANSLGVAIVVFNLLGGFCMTYTGSDNIQPLKTYFLCLVNQNHYEILFNPKLHFSTTPMTPPSSAKDMSIFEISQLRPPPFKKTRATPNSEYTKQSNAPSILKTFASSSIGRDSN</sequence>
<dbReference type="EMBL" id="VDEP01000392">
    <property type="protein sequence ID" value="KAA1090305.1"/>
    <property type="molecule type" value="Genomic_DNA"/>
</dbReference>
<feature type="region of interest" description="Disordered" evidence="1">
    <location>
        <begin position="1269"/>
        <end position="1305"/>
    </location>
</feature>
<protein>
    <recommendedName>
        <fullName evidence="2">OTU domain-containing protein</fullName>
    </recommendedName>
</protein>
<dbReference type="PANTHER" id="PTHR34863:SF1">
    <property type="entry name" value="OTU DOMAIN-CONTAINING PROTEIN"/>
    <property type="match status" value="1"/>
</dbReference>
<name>A0A5B0NLU7_PUCGR</name>
<feature type="compositionally biased region" description="Polar residues" evidence="1">
    <location>
        <begin position="1276"/>
        <end position="1305"/>
    </location>
</feature>